<organism evidence="1 2">
    <name type="scientific">Postechiella marina</name>
    <dbReference type="NCBI Taxonomy" id="943941"/>
    <lineage>
        <taxon>Bacteria</taxon>
        <taxon>Pseudomonadati</taxon>
        <taxon>Bacteroidota</taxon>
        <taxon>Flavobacteriia</taxon>
        <taxon>Flavobacteriales</taxon>
        <taxon>Flavobacteriaceae</taxon>
        <taxon>Postechiella</taxon>
    </lineage>
</organism>
<dbReference type="Gene3D" id="3.10.129.10">
    <property type="entry name" value="Hotdog Thioesterase"/>
    <property type="match status" value="1"/>
</dbReference>
<evidence type="ECO:0000313" key="1">
    <source>
        <dbReference type="EMBL" id="GAA4238820.1"/>
    </source>
</evidence>
<dbReference type="RefSeq" id="WP_344789229.1">
    <property type="nucleotide sequence ID" value="NZ_BAABCA010000007.1"/>
</dbReference>
<protein>
    <submittedName>
        <fullName evidence="1">Acyl-CoA thioesterase</fullName>
    </submittedName>
</protein>
<dbReference type="EMBL" id="BAABCA010000007">
    <property type="protein sequence ID" value="GAA4238820.1"/>
    <property type="molecule type" value="Genomic_DNA"/>
</dbReference>
<reference evidence="2" key="1">
    <citation type="journal article" date="2019" name="Int. J. Syst. Evol. Microbiol.">
        <title>The Global Catalogue of Microorganisms (GCM) 10K type strain sequencing project: providing services to taxonomists for standard genome sequencing and annotation.</title>
        <authorList>
            <consortium name="The Broad Institute Genomics Platform"/>
            <consortium name="The Broad Institute Genome Sequencing Center for Infectious Disease"/>
            <person name="Wu L."/>
            <person name="Ma J."/>
        </authorList>
    </citation>
    <scope>NUCLEOTIDE SEQUENCE [LARGE SCALE GENOMIC DNA]</scope>
    <source>
        <strain evidence="2">JCM 17630</strain>
    </source>
</reference>
<keyword evidence="2" id="KW-1185">Reference proteome</keyword>
<accession>A0ABP8CG11</accession>
<gene>
    <name evidence="1" type="ORF">GCM10022291_30740</name>
</gene>
<dbReference type="InterPro" id="IPR029069">
    <property type="entry name" value="HotDog_dom_sf"/>
</dbReference>
<dbReference type="SUPFAM" id="SSF54637">
    <property type="entry name" value="Thioesterase/thiol ester dehydrase-isomerase"/>
    <property type="match status" value="1"/>
</dbReference>
<dbReference type="Proteomes" id="UP001501496">
    <property type="component" value="Unassembled WGS sequence"/>
</dbReference>
<comment type="caution">
    <text evidence="1">The sequence shown here is derived from an EMBL/GenBank/DDBJ whole genome shotgun (WGS) entry which is preliminary data.</text>
</comment>
<evidence type="ECO:0000313" key="2">
    <source>
        <dbReference type="Proteomes" id="UP001501496"/>
    </source>
</evidence>
<proteinExistence type="predicted"/>
<sequence>MSNLPKVLASEAKIRFPDCDPFNHLNNGSYMDYFMNHRDDVLIENYNIDIYKMALKIGKSWVSSTNQIAYLKPALLSEKVIIESKVIAFTNSELQVEMCMYNKDKSHLKAMLWSGFVHYNLKNQKRETHSEDLMQLFKSVVIPVKEHTFEERLKEIKSFNLTKEV</sequence>
<name>A0ABP8CG11_9FLAO</name>
<dbReference type="CDD" id="cd00586">
    <property type="entry name" value="4HBT"/>
    <property type="match status" value="1"/>
</dbReference>
<dbReference type="Pfam" id="PF13279">
    <property type="entry name" value="4HBT_2"/>
    <property type="match status" value="1"/>
</dbReference>